<feature type="domain" description="AAA+ ATPase" evidence="2">
    <location>
        <begin position="529"/>
        <end position="831"/>
    </location>
</feature>
<keyword evidence="1" id="KW-0472">Membrane</keyword>
<evidence type="ECO:0000313" key="4">
    <source>
        <dbReference type="Proteomes" id="UP000464735"/>
    </source>
</evidence>
<proteinExistence type="predicted"/>
<organism evidence="3 4">
    <name type="scientific">Spiroplasma citri</name>
    <dbReference type="NCBI Taxonomy" id="2133"/>
    <lineage>
        <taxon>Bacteria</taxon>
        <taxon>Bacillati</taxon>
        <taxon>Mycoplasmatota</taxon>
        <taxon>Mollicutes</taxon>
        <taxon>Entomoplasmatales</taxon>
        <taxon>Spiroplasmataceae</taxon>
        <taxon>Spiroplasma</taxon>
    </lineage>
</organism>
<dbReference type="InterPro" id="IPR051162">
    <property type="entry name" value="T4SS_component"/>
</dbReference>
<protein>
    <submittedName>
        <fullName evidence="3">DUF87 domain-containing protein</fullName>
    </submittedName>
</protein>
<dbReference type="PANTHER" id="PTHR30121">
    <property type="entry name" value="UNCHARACTERIZED PROTEIN YJGR-RELATED"/>
    <property type="match status" value="1"/>
</dbReference>
<dbReference type="SMART" id="SM00382">
    <property type="entry name" value="AAA"/>
    <property type="match status" value="1"/>
</dbReference>
<dbReference type="PANTHER" id="PTHR30121:SF6">
    <property type="entry name" value="SLR6007 PROTEIN"/>
    <property type="match status" value="1"/>
</dbReference>
<keyword evidence="1" id="KW-0812">Transmembrane</keyword>
<name>A0AAJ4JXL9_SPICI</name>
<dbReference type="InterPro" id="IPR027417">
    <property type="entry name" value="P-loop_NTPase"/>
</dbReference>
<dbReference type="Gene3D" id="1.10.8.730">
    <property type="match status" value="1"/>
</dbReference>
<feature type="transmembrane region" description="Helical" evidence="1">
    <location>
        <begin position="28"/>
        <end position="52"/>
    </location>
</feature>
<gene>
    <name evidence="3" type="ORF">GL298_00490</name>
</gene>
<keyword evidence="1" id="KW-1133">Transmembrane helix</keyword>
<reference evidence="3 4" key="1">
    <citation type="submission" date="2019-11" db="EMBL/GenBank/DDBJ databases">
        <title>Whole genome sequencing and comparative genomics analyses of five strains of Spiroplasma citri.</title>
        <authorList>
            <person name="Yokomi R."/>
            <person name="Chen J."/>
            <person name="Rattner R."/>
            <person name="Vidalakis G."/>
        </authorList>
    </citation>
    <scope>NUCLEOTIDE SEQUENCE [LARGE SCALE GENOMIC DNA]</scope>
    <source>
        <strain evidence="3 4">BR12</strain>
    </source>
</reference>
<evidence type="ECO:0000256" key="1">
    <source>
        <dbReference type="SAM" id="Phobius"/>
    </source>
</evidence>
<dbReference type="Pfam" id="PF19044">
    <property type="entry name" value="P-loop_TraG"/>
    <property type="match status" value="1"/>
</dbReference>
<dbReference type="InterPro" id="IPR043964">
    <property type="entry name" value="P-loop_TraG"/>
</dbReference>
<dbReference type="InterPro" id="IPR003593">
    <property type="entry name" value="AAA+_ATPase"/>
</dbReference>
<evidence type="ECO:0000313" key="3">
    <source>
        <dbReference type="EMBL" id="QIA68159.1"/>
    </source>
</evidence>
<dbReference type="EMBL" id="CP046368">
    <property type="protein sequence ID" value="QIA68159.1"/>
    <property type="molecule type" value="Genomic_DNA"/>
</dbReference>
<dbReference type="AlphaFoldDB" id="A0AAJ4JXL9"/>
<sequence length="899" mass="105647">MPFFILKKEVQNMKNVIPKKLKDAKYRFWRNITITDVLIIAVWVGLTIMFIFGFQWKLWIKLLSSSIMILISLPLIITNKKTNLKGWQCLYYKINFLFSYKKYSKNKTSLLVPYNKVIDDNYIATHGILKGTLKKTLIGAIKIKGFDITLLSREEQILRLRDLQDVFKFANFAITFLKLELPLNFDDNIKYLQKQINKTQIRYKNNEIIFNQFVKITKQIKNNIAFFKKELIKINDEIKTEKCFFIFVYGNNQKDLNEKILFLEDKLYKGKINCNTLSNYEITKILKLMWNPYEKPLNKTDFNKNKDNLAKLLQFNYLNIKKNYFIANDLYYSINTIQDYPLFINDLWGACLFSNEQTIIWNINPLNYDETKKAINSAIQTTQTRQVMTKSYVNTNENNYELETYYHLIDEVNGGGELLKNVNILFLNYGTNKKTLLQAQTRLTKALKEMDIKLNPLWYQQFNGLKGFIPYNNKIIIKKYGREMPTSTLAASFPFIDSGLYDKQGMYLGTNNMGNVVLWDQFKITSKRTNHNMFILGSSGMGKTYLLKKIINYHIQMGRKVIVIDPEREYQELCKYYDGNWIDAGDASIGKINPLQILDNNFIDELENTNSSPLSNHLRFLEQWFKTLYPDFNGREINLLTKYLKLLYHQFKITNNIDINKINNKYFPIMNDFYDLLEKKYKNNKNQLLKEFMDLIATDFLNDGKYQALWNGHTTIKFNNNFIVYDVYNLFDLDDKKTNAAQLILMLNIIKKEVKENRFKDNNQIVIIVDEAHLAIDKDNPVALNFMYQMTKRIRKYNGALIVATQNIADFVENETILKKTTAIINNSQYSFIMGLKPNDLEKVINLYKSYGGLTSAEQDYIARSVKGQGLFFVSGFERYRIEIQANKKEKAGFGKKDN</sequence>
<evidence type="ECO:0000259" key="2">
    <source>
        <dbReference type="SMART" id="SM00382"/>
    </source>
</evidence>
<dbReference type="CDD" id="cd01127">
    <property type="entry name" value="TrwB_TraG_TraD_VirD4"/>
    <property type="match status" value="1"/>
</dbReference>
<dbReference type="Gene3D" id="3.40.50.300">
    <property type="entry name" value="P-loop containing nucleotide triphosphate hydrolases"/>
    <property type="match status" value="1"/>
</dbReference>
<dbReference type="SUPFAM" id="SSF52540">
    <property type="entry name" value="P-loop containing nucleoside triphosphate hydrolases"/>
    <property type="match status" value="1"/>
</dbReference>
<dbReference type="NCBIfam" id="NF045975">
    <property type="entry name" value="VirB4_plasma"/>
    <property type="match status" value="1"/>
</dbReference>
<accession>A0AAJ4JXL9</accession>
<feature type="transmembrane region" description="Helical" evidence="1">
    <location>
        <begin position="58"/>
        <end position="77"/>
    </location>
</feature>
<dbReference type="Proteomes" id="UP000464735">
    <property type="component" value="Chromosome"/>
</dbReference>